<gene>
    <name evidence="1" type="ORF">QYM36_019824</name>
</gene>
<evidence type="ECO:0000313" key="1">
    <source>
        <dbReference type="EMBL" id="KAK2701531.1"/>
    </source>
</evidence>
<dbReference type="AlphaFoldDB" id="A0AA88KT13"/>
<protein>
    <submittedName>
        <fullName evidence="1">Uncharacterized protein</fullName>
    </submittedName>
</protein>
<reference evidence="1" key="1">
    <citation type="submission" date="2023-07" db="EMBL/GenBank/DDBJ databases">
        <title>Chromosome-level genome assembly of Artemia franciscana.</title>
        <authorList>
            <person name="Jo E."/>
        </authorList>
    </citation>
    <scope>NUCLEOTIDE SEQUENCE</scope>
    <source>
        <tissue evidence="1">Whole body</tissue>
    </source>
</reference>
<evidence type="ECO:0000313" key="2">
    <source>
        <dbReference type="Proteomes" id="UP001187531"/>
    </source>
</evidence>
<name>A0AA88KT13_ARTSF</name>
<organism evidence="1 2">
    <name type="scientific">Artemia franciscana</name>
    <name type="common">Brine shrimp</name>
    <name type="synonym">Artemia sanfranciscana</name>
    <dbReference type="NCBI Taxonomy" id="6661"/>
    <lineage>
        <taxon>Eukaryota</taxon>
        <taxon>Metazoa</taxon>
        <taxon>Ecdysozoa</taxon>
        <taxon>Arthropoda</taxon>
        <taxon>Crustacea</taxon>
        <taxon>Branchiopoda</taxon>
        <taxon>Anostraca</taxon>
        <taxon>Artemiidae</taxon>
        <taxon>Artemia</taxon>
    </lineage>
</organism>
<accession>A0AA88KT13</accession>
<keyword evidence="2" id="KW-1185">Reference proteome</keyword>
<sequence length="158" mass="17844">MGSFNLWHEFEYDELTINLRQKEEKPFADALANIRLGNCEKQHLQCLSTRKFGCMSRATSEETTKFYCPLCKEAKVPVILIPTNDDCRLINNTLLKDPSSKYITLTAIDCLSSVVRTKRTEEEAAKNVSSFSDDSKRTTGALTTLILSNGARVMLQRT</sequence>
<proteinExistence type="predicted"/>
<dbReference type="EMBL" id="JAVRJZ010003978">
    <property type="protein sequence ID" value="KAK2701531.1"/>
    <property type="molecule type" value="Genomic_DNA"/>
</dbReference>
<dbReference type="Proteomes" id="UP001187531">
    <property type="component" value="Unassembled WGS sequence"/>
</dbReference>
<comment type="caution">
    <text evidence="1">The sequence shown here is derived from an EMBL/GenBank/DDBJ whole genome shotgun (WGS) entry which is preliminary data.</text>
</comment>